<keyword evidence="3" id="KW-1185">Reference proteome</keyword>
<protein>
    <submittedName>
        <fullName evidence="2">Uncharacterized protein</fullName>
    </submittedName>
</protein>
<accession>A0A8T2VBY0</accession>
<feature type="compositionally biased region" description="Polar residues" evidence="1">
    <location>
        <begin position="56"/>
        <end position="74"/>
    </location>
</feature>
<evidence type="ECO:0000256" key="1">
    <source>
        <dbReference type="SAM" id="MobiDB-lite"/>
    </source>
</evidence>
<reference evidence="2" key="1">
    <citation type="submission" date="2021-08" db="EMBL/GenBank/DDBJ databases">
        <title>WGS assembly of Ceratopteris richardii.</title>
        <authorList>
            <person name="Marchant D.B."/>
            <person name="Chen G."/>
            <person name="Jenkins J."/>
            <person name="Shu S."/>
            <person name="Leebens-Mack J."/>
            <person name="Grimwood J."/>
            <person name="Schmutz J."/>
            <person name="Soltis P."/>
            <person name="Soltis D."/>
            <person name="Chen Z.-H."/>
        </authorList>
    </citation>
    <scope>NUCLEOTIDE SEQUENCE</scope>
    <source>
        <strain evidence="2">Whitten #5841</strain>
        <tissue evidence="2">Leaf</tissue>
    </source>
</reference>
<sequence>MQLWYSVSPSIYKLFEGLKPRRLSRIILIKRRKKRAAKAKEEANACGDSRKVGGTAESTNTNIGTVSPSRVSTQGGLNTIETRRHSSYQGSPPRTSVNYIIGRNSDVLPSLSRFSTSSSSYERLSVERSIDLPPVVKLGIRSDDSGDLLRQASSTSLIQHRHSTCSSATSFMSVTSSRVKDICLRQKDLLANDLSRRQPHIGELFAGNQFLTHLTAAPTVPAAACENAFLRPSPGLLNSSLSRREAELKDRIILFL</sequence>
<feature type="compositionally biased region" description="Basic and acidic residues" evidence="1">
    <location>
        <begin position="38"/>
        <end position="51"/>
    </location>
</feature>
<evidence type="ECO:0000313" key="3">
    <source>
        <dbReference type="Proteomes" id="UP000825935"/>
    </source>
</evidence>
<feature type="region of interest" description="Disordered" evidence="1">
    <location>
        <begin position="38"/>
        <end position="74"/>
    </location>
</feature>
<proteinExistence type="predicted"/>
<organism evidence="2 3">
    <name type="scientific">Ceratopteris richardii</name>
    <name type="common">Triangle waterfern</name>
    <dbReference type="NCBI Taxonomy" id="49495"/>
    <lineage>
        <taxon>Eukaryota</taxon>
        <taxon>Viridiplantae</taxon>
        <taxon>Streptophyta</taxon>
        <taxon>Embryophyta</taxon>
        <taxon>Tracheophyta</taxon>
        <taxon>Polypodiopsida</taxon>
        <taxon>Polypodiidae</taxon>
        <taxon>Polypodiales</taxon>
        <taxon>Pteridineae</taxon>
        <taxon>Pteridaceae</taxon>
        <taxon>Parkerioideae</taxon>
        <taxon>Ceratopteris</taxon>
    </lineage>
</organism>
<dbReference type="AlphaFoldDB" id="A0A8T2VBY0"/>
<name>A0A8T2VBY0_CERRI</name>
<gene>
    <name evidence="2" type="ORF">KP509_02G094900</name>
</gene>
<evidence type="ECO:0000313" key="2">
    <source>
        <dbReference type="EMBL" id="KAH7444872.1"/>
    </source>
</evidence>
<dbReference type="EMBL" id="CM035407">
    <property type="protein sequence ID" value="KAH7444872.1"/>
    <property type="molecule type" value="Genomic_DNA"/>
</dbReference>
<comment type="caution">
    <text evidence="2">The sequence shown here is derived from an EMBL/GenBank/DDBJ whole genome shotgun (WGS) entry which is preliminary data.</text>
</comment>
<dbReference type="Proteomes" id="UP000825935">
    <property type="component" value="Chromosome 2"/>
</dbReference>
<dbReference type="EMBL" id="CM035407">
    <property type="protein sequence ID" value="KAH7444871.1"/>
    <property type="molecule type" value="Genomic_DNA"/>
</dbReference>